<name>A0A2S5CG66_9GAMM</name>
<comment type="caution">
    <text evidence="1">The sequence shown here is derived from an EMBL/GenBank/DDBJ whole genome shotgun (WGS) entry which is preliminary data.</text>
</comment>
<sequence length="103" mass="11569">MPTSLFLSAFNRIKAAAASVSGERQLSIKSAKADKPPLSAEELELEKAYYKEIIDNLPPPHKNSAKAIELMRRANCERFKADFDYETMKSMYGAEIADSVFHK</sequence>
<proteinExistence type="predicted"/>
<reference evidence="1 2" key="1">
    <citation type="submission" date="2017-11" db="EMBL/GenBank/DDBJ databases">
        <title>Draft Genome Sequence of Methylobacter psychrotolerans Sph1T, an Obligate Methanotroph from Low-Temperature Environments.</title>
        <authorList>
            <person name="Oshkin I.Y."/>
            <person name="Miroshnikov K."/>
            <person name="Belova S.E."/>
            <person name="Korzhenkov A."/>
            <person name="Toshchakov S.V."/>
            <person name="Dedysh S.N."/>
        </authorList>
    </citation>
    <scope>NUCLEOTIDE SEQUENCE [LARGE SCALE GENOMIC DNA]</scope>
    <source>
        <strain evidence="1 2">Sph1</strain>
    </source>
</reference>
<dbReference type="RefSeq" id="WP_103975819.1">
    <property type="nucleotide sequence ID" value="NZ_PGFZ01000023.1"/>
</dbReference>
<dbReference type="AlphaFoldDB" id="A0A2S5CG66"/>
<accession>A0A2S5CG66</accession>
<evidence type="ECO:0000313" key="1">
    <source>
        <dbReference type="EMBL" id="POZ49794.1"/>
    </source>
</evidence>
<evidence type="ECO:0000313" key="2">
    <source>
        <dbReference type="Proteomes" id="UP000237423"/>
    </source>
</evidence>
<protein>
    <submittedName>
        <fullName evidence="1">Uncharacterized protein</fullName>
    </submittedName>
</protein>
<dbReference type="EMBL" id="PGFZ01000023">
    <property type="protein sequence ID" value="POZ49794.1"/>
    <property type="molecule type" value="Genomic_DNA"/>
</dbReference>
<dbReference type="Proteomes" id="UP000237423">
    <property type="component" value="Unassembled WGS sequence"/>
</dbReference>
<organism evidence="1 2">
    <name type="scientific">Methylovulum psychrotolerans</name>
    <dbReference type="NCBI Taxonomy" id="1704499"/>
    <lineage>
        <taxon>Bacteria</taxon>
        <taxon>Pseudomonadati</taxon>
        <taxon>Pseudomonadota</taxon>
        <taxon>Gammaproteobacteria</taxon>
        <taxon>Methylococcales</taxon>
        <taxon>Methylococcaceae</taxon>
        <taxon>Methylovulum</taxon>
    </lineage>
</organism>
<gene>
    <name evidence="1" type="ORF">AADEFJLK_04409</name>
</gene>